<dbReference type="GO" id="GO:0003968">
    <property type="term" value="F:RNA-directed RNA polymerase activity"/>
    <property type="evidence" value="ECO:0007669"/>
    <property type="project" value="UniProtKB-EC"/>
</dbReference>
<keyword evidence="7" id="KW-0949">S-adenosyl-L-methionine</keyword>
<evidence type="ECO:0000259" key="20">
    <source>
        <dbReference type="PROSITE" id="PS51590"/>
    </source>
</evidence>
<comment type="similarity">
    <text evidence="2">Belongs to the paramyxovirus L protein family.</text>
</comment>
<evidence type="ECO:0000256" key="11">
    <source>
        <dbReference type="ARBA" id="ARBA00024499"/>
    </source>
</evidence>
<dbReference type="GO" id="GO:0004482">
    <property type="term" value="F:mRNA 5'-cap (guanine-N7-)-methyltransferase activity"/>
    <property type="evidence" value="ECO:0007669"/>
    <property type="project" value="InterPro"/>
</dbReference>
<keyword evidence="6" id="KW-0489">Methyltransferase</keyword>
<comment type="function">
    <text evidence="1">RNA-directed RNA polymerase that catalyzes the replication of viral genomic RNA. The template is composed of the viral RNA tightly encapsidated by the nucleoprotein (N). The replicase mode is dependent on intracellular N protein concentration. In this mode, the polymerase replicates the whole viral genome without recognizing transcriptional signals, and the replicated genome is not caped or polyadenylated.</text>
</comment>
<dbReference type="EC" id="2.7.7.88" evidence="4"/>
<evidence type="ECO:0000256" key="12">
    <source>
        <dbReference type="ARBA" id="ARBA00026099"/>
    </source>
</evidence>
<comment type="catalytic activity">
    <reaction evidence="11">
        <text>a 5'-end (5'-triphosphoguanosine)-(2'-O-methyladenylyl)-adenylyl-cytidylyl-adenosine in mRNA + S-adenosyl-L-methionine = a 5'-end (N(7)-methyl 5'-triphosphoguanosine)-(2'-O-methyladenylyl)-adenylyl-cytidylyl-adenosine in mRNA + S-adenosyl-L-homocysteine</text>
        <dbReference type="Rhea" id="RHEA:65440"/>
        <dbReference type="Rhea" id="RHEA-COMP:16798"/>
        <dbReference type="Rhea" id="RHEA-COMP:16801"/>
        <dbReference type="ChEBI" id="CHEBI:57856"/>
        <dbReference type="ChEBI" id="CHEBI:59789"/>
        <dbReference type="ChEBI" id="CHEBI:156482"/>
        <dbReference type="ChEBI" id="CHEBI:156483"/>
    </reaction>
</comment>
<dbReference type="GO" id="GO:0005524">
    <property type="term" value="F:ATP binding"/>
    <property type="evidence" value="ECO:0007669"/>
    <property type="project" value="InterPro"/>
</dbReference>
<evidence type="ECO:0000256" key="9">
    <source>
        <dbReference type="ARBA" id="ARBA00023268"/>
    </source>
</evidence>
<accession>A0A1B2RVQ4</accession>
<evidence type="ECO:0000256" key="6">
    <source>
        <dbReference type="ARBA" id="ARBA00022603"/>
    </source>
</evidence>
<dbReference type="PROSITE" id="PS51590">
    <property type="entry name" value="SAM_MT_MNV_L"/>
    <property type="match status" value="1"/>
</dbReference>
<dbReference type="EC" id="2.7.7.48" evidence="3"/>
<evidence type="ECO:0000256" key="18">
    <source>
        <dbReference type="ARBA" id="ARBA00048548"/>
    </source>
</evidence>
<dbReference type="EC" id="2.1.1.375" evidence="12"/>
<comment type="catalytic activity">
    <reaction evidence="17">
        <text>a 5'-end (5'-triphosphoguanosine)-adenylyl-adenylyl-cytidylyl-adenosine in mRNA + 2 S-adenosyl-L-methionine = a 5'-end (N(7)-methyl 5'-triphosphoguanosine)-(2'-O-methyladenylyl)-adenylyl-cytidylyl-adenosine in mRNA + 2 S-adenosyl-L-homocysteine + H(+)</text>
        <dbReference type="Rhea" id="RHEA:65376"/>
        <dbReference type="Rhea" id="RHEA-COMP:16797"/>
        <dbReference type="Rhea" id="RHEA-COMP:16798"/>
        <dbReference type="ChEBI" id="CHEBI:15378"/>
        <dbReference type="ChEBI" id="CHEBI:57856"/>
        <dbReference type="ChEBI" id="CHEBI:59789"/>
        <dbReference type="ChEBI" id="CHEBI:156483"/>
        <dbReference type="ChEBI" id="CHEBI:156484"/>
        <dbReference type="EC" id="2.1.1.375"/>
    </reaction>
</comment>
<comment type="catalytic activity">
    <reaction evidence="16">
        <text>a 5'-end (5'-triphosphoguanosine)-adenylyl-adenylyl-cytidylyl-adenosine in mRNA + S-adenosyl-L-methionine = a 5'-end (5'-triphosphoguanosine)-(2'-O-methyladenylyl)-adenylyl-cytidylyl-adenosine in mRNA + S-adenosyl-L-homocysteine + H(+)</text>
        <dbReference type="Rhea" id="RHEA:65380"/>
        <dbReference type="Rhea" id="RHEA-COMP:16797"/>
        <dbReference type="Rhea" id="RHEA-COMP:16801"/>
        <dbReference type="ChEBI" id="CHEBI:15378"/>
        <dbReference type="ChEBI" id="CHEBI:57856"/>
        <dbReference type="ChEBI" id="CHEBI:59789"/>
        <dbReference type="ChEBI" id="CHEBI:156482"/>
        <dbReference type="ChEBI" id="CHEBI:156484"/>
    </reaction>
</comment>
<evidence type="ECO:0000256" key="1">
    <source>
        <dbReference type="ARBA" id="ARBA00003132"/>
    </source>
</evidence>
<dbReference type="Gene3D" id="3.40.50.150">
    <property type="entry name" value="Vaccinia Virus protein VP39"/>
    <property type="match status" value="1"/>
</dbReference>
<comment type="catalytic activity">
    <reaction evidence="10">
        <text>a 5'-end triphospho-adenylyl-adenylyl-cytidylyl-adenosine in mRNA + GDP + H(+) = a 5'-end (5'-triphosphoguanosine)-adenylyl-adenylyl-cytidylyl-adenosine in mRNA + diphosphate</text>
        <dbReference type="Rhea" id="RHEA:65436"/>
        <dbReference type="Rhea" id="RHEA-COMP:16797"/>
        <dbReference type="Rhea" id="RHEA-COMP:16799"/>
        <dbReference type="ChEBI" id="CHEBI:15378"/>
        <dbReference type="ChEBI" id="CHEBI:33019"/>
        <dbReference type="ChEBI" id="CHEBI:58189"/>
        <dbReference type="ChEBI" id="CHEBI:156484"/>
        <dbReference type="ChEBI" id="CHEBI:156503"/>
        <dbReference type="EC" id="2.7.7.88"/>
    </reaction>
</comment>
<evidence type="ECO:0000256" key="4">
    <source>
        <dbReference type="ARBA" id="ARBA00012582"/>
    </source>
</evidence>
<proteinExistence type="inferred from homology"/>
<dbReference type="PROSITE" id="PS50526">
    <property type="entry name" value="RDRP_SSRNA_NEG_NONSEG"/>
    <property type="match status" value="1"/>
</dbReference>
<reference evidence="21" key="1">
    <citation type="submission" date="2016-07" db="EMBL/GenBank/DDBJ databases">
        <authorList>
            <person name="Greninger A.L."/>
            <person name="Makhsous N."/>
            <person name="Shean R."/>
            <person name="Jerome K."/>
            <person name="Haman K."/>
        </authorList>
    </citation>
    <scope>NUCLEOTIDE SEQUENCE</scope>
    <source>
        <strain evidence="21">N1</strain>
    </source>
</reference>
<name>A0A1B2RVQ4_9VIRU</name>
<organism evidence="21">
    <name type="scientific">Berant virus</name>
    <dbReference type="NCBI Taxonomy" id="1888315"/>
    <lineage>
        <taxon>Viruses</taxon>
    </lineage>
</organism>
<evidence type="ECO:0000256" key="7">
    <source>
        <dbReference type="ARBA" id="ARBA00022691"/>
    </source>
</evidence>
<evidence type="ECO:0000256" key="14">
    <source>
        <dbReference type="ARBA" id="ARBA00030436"/>
    </source>
</evidence>
<feature type="domain" description="Mononegavirus-type SAM-dependent 2'-O-MTase" evidence="20">
    <location>
        <begin position="1624"/>
        <end position="1818"/>
    </location>
</feature>
<protein>
    <recommendedName>
        <fullName evidence="5">RNA-directed RNA polymerase L</fullName>
        <ecNumber evidence="12">2.1.1.375</ecNumber>
        <ecNumber evidence="3">2.7.7.48</ecNumber>
        <ecNumber evidence="4">2.7.7.88</ecNumber>
    </recommendedName>
    <alternativeName>
        <fullName evidence="13">Large structural protein</fullName>
    </alternativeName>
    <alternativeName>
        <fullName evidence="15">Replicase</fullName>
    </alternativeName>
    <alternativeName>
        <fullName evidence="14">Transcriptase</fullName>
    </alternativeName>
</protein>
<evidence type="ECO:0000256" key="8">
    <source>
        <dbReference type="ARBA" id="ARBA00022801"/>
    </source>
</evidence>
<evidence type="ECO:0000256" key="2">
    <source>
        <dbReference type="ARBA" id="ARBA00007934"/>
    </source>
</evidence>
<dbReference type="Pfam" id="PF00946">
    <property type="entry name" value="Mononeg_RNA_pol"/>
    <property type="match status" value="1"/>
</dbReference>
<keyword evidence="6" id="KW-0808">Transferase</keyword>
<feature type="domain" description="RdRp catalytic" evidence="19">
    <location>
        <begin position="540"/>
        <end position="732"/>
    </location>
</feature>
<dbReference type="InterPro" id="IPR016269">
    <property type="entry name" value="RNA-dir_pol_paramyxovirus"/>
</dbReference>
<dbReference type="InterPro" id="IPR014023">
    <property type="entry name" value="Mononeg_RNA_pol_cat"/>
</dbReference>
<evidence type="ECO:0000256" key="5">
    <source>
        <dbReference type="ARBA" id="ARBA00018602"/>
    </source>
</evidence>
<feature type="non-terminal residue" evidence="21">
    <location>
        <position position="2014"/>
    </location>
</feature>
<sequence length="2014" mass="230312">MDFPDTHLQSAIRGDERKYVFQSTTIIECPKYLRSYISSCPVSRTQIILKSENYYGIVLSHIYTSEDDVLKWVQKYLPSAFETSYKVIKQCLEQLIPGVAFPQLKHDQYILNLVSICVVWEDLRSQMQYLLSQPGTWIPSKQSIGSIAHYYVSGKFLLCDINKQWICFGYDQVMMISDTIWARCNVLMYQHLLSTSLPCKIPTIYIENCYKIFDDQFLEQGNNIYDAIKTWEAIVLGALVEDFDPYDGGREYLTPVLDEMNSLGFTCVNDLYNYIKSLNLSPNQYSELHGLYRHWGHPTVDEVGACIKTKAISQHRPVPKLNTIIQSIGCLKRQYVVSFIQKHGRWPSILNISQIKNRILRRMVSSHARHINLYQTTIKLEDWYDLEMGQEMEFDYHLDYTELLDDKAISPYKYDFKSLFNPTILGYTPPRPKQSRRLLRAVLEIDKLDIKDIIMKIRRREIPPEWFIIILHSKERELKLKPRLFAMLVLEIRMYFAVTEKNIAKNVFPYFPQQTMTMSESELSKRIYKFTEQAKDVSYIPFFVMIDFKSWNIHWSQMSTVDGFTFLDSILGVPGLYTFTHEYFSQCMMVLSSSLLPPSSIIGPDHQHDLDPQECDTLWYNHLGGWDGLRQKGWTIITIALLLLVEHITGIQSQIVGQADNQICKILIPRQNNELSNSDYIKVHLQEVKSRIKLFTDTLDKVVSDIGLVLKKEESLVSSVVTIYGKDITLHGAQLSQSCKKISRALAEVNTTVPSLFTKTLTLHSAGLSTAQKTHSPLIPCFLANMLSIINFINGARYSSLTKRKNPSHYWDWIEGENAMTFLLLGSGDTGGAPIQNILDYLYRGHPDSLTSYTTYLYILAKSGNTIAKRMYLYLQLRKYKVGDAEPELLVSNPCSTNIASFPLVSSRYRRKLELIVQRATKNKDLQALFPSTSQDDDKEVFKFLLQFRPLQPRLLHEIFRLTPTCSRLTFLAKFSNTRTVHMMMNEERRKTSYLDEGWTPPDYPGEAYYDIKVDDIDISMLSHLKSMYIAIRSNIDMTTPLICPTNLAKDLRQYSWKDLIGDSHIDGVTIAHPAHQFTLTVEPDYDHKSCKGDQEYCYYTSIVTIPKDVLTKRGPLPPYIGSRTREKITGKIYSIPTTARPFKAAERAIILSDWCVDPSSSLALYLSELIRSRTDIEECDLRKIAGRITGGTSIHRLDSHMGPTCTLNNSLANITTSILFSTDTMGRFSQGRENYVMHFQGVIHTGISLINLYICLMNRVPLSSHFHYAGRCCEELIDESLVGGSYDVPTIHRYPDNPLLYTKISLLGSEKMESIKGILIEDHSDSSWAMAFILLSRIRTRVLSSQWGVTETTSPVVSSLGVQEILRIGIKRIVKSLATLLLLHLDYDEFNMSLLLLSLSNDIWSDISSIILIPDVLVPTLEYLDLDGVPDAYTNPNHIGRCLNNKLIEEVMHLFSQPQTMTTVLPFHLYGNIRIPHILRMWSRLIYLRTGGSIDLGPIIRQVLLHYTDTSPESQVVTSSLSAKIITLVIKHYGIPGYIQVWKESPLKICYTPPETLLRIDPFPSKVVHTPMIAPSDMKLLVENYPLMIELAPRSEQTALVSLSYYPVNCDLPMKTRADHLYRTVGQVSTAYLKYMEILLKDEIPLDGTAICTADGESSLGFLLYKLTGKPIIYNSLIDRMKLQPQRGYTYIPGSFLKHPHGLLNAESNCLLGGDITKDTVQDSIIKLVHEQDLSICVITCDAESSINFSLHNTMSILISICRIGYYTKSRSAIIKTYLLDSETISLMGGYLQNYWDSVKLVTPCFSSYESTECFWVCKRYDPIKSYDDDMNIWVTNGQITVPLSSYQIITHMKSYMDERTNKTIPFQQLREQSTKTLIYNARILGFRSNLLQAFDLIVNHCVLFDHNISVRDNLLAGIDKVLSQMYSYVGGLQQVYEGKVLELELGAKIAKHKSIHSVIEMHIIAYRNILLTIKLEDFKYHAGNASTVISQAVSQYTPIMDNQGKLLYKYKE</sequence>
<dbReference type="InterPro" id="IPR025786">
    <property type="entry name" value="Mononega_L_MeTrfase"/>
</dbReference>
<evidence type="ECO:0000259" key="19">
    <source>
        <dbReference type="PROSITE" id="PS50526"/>
    </source>
</evidence>
<keyword evidence="9" id="KW-0511">Multifunctional enzyme</keyword>
<dbReference type="InterPro" id="IPR029063">
    <property type="entry name" value="SAM-dependent_MTases_sf"/>
</dbReference>
<evidence type="ECO:0000256" key="13">
    <source>
        <dbReference type="ARBA" id="ARBA00030285"/>
    </source>
</evidence>
<evidence type="ECO:0000256" key="15">
    <source>
        <dbReference type="ARBA" id="ARBA00031012"/>
    </source>
</evidence>
<evidence type="ECO:0000256" key="10">
    <source>
        <dbReference type="ARBA" id="ARBA00024494"/>
    </source>
</evidence>
<dbReference type="GO" id="GO:0016787">
    <property type="term" value="F:hydrolase activity"/>
    <property type="evidence" value="ECO:0007669"/>
    <property type="project" value="UniProtKB-KW"/>
</dbReference>
<dbReference type="Pfam" id="PF14318">
    <property type="entry name" value="Mononeg_mRNAcap"/>
    <property type="match status" value="1"/>
</dbReference>
<evidence type="ECO:0000256" key="3">
    <source>
        <dbReference type="ARBA" id="ARBA00012494"/>
    </source>
</evidence>
<evidence type="ECO:0000256" key="17">
    <source>
        <dbReference type="ARBA" id="ARBA00047370"/>
    </source>
</evidence>
<dbReference type="PIRSF" id="PIRSF000830">
    <property type="entry name" value="RNA_pol_ParamyxoV"/>
    <property type="match status" value="1"/>
</dbReference>
<evidence type="ECO:0000256" key="16">
    <source>
        <dbReference type="ARBA" id="ARBA00047332"/>
    </source>
</evidence>
<dbReference type="InterPro" id="IPR026890">
    <property type="entry name" value="Mononeg_mRNAcap"/>
</dbReference>
<keyword evidence="8" id="KW-0378">Hydrolase</keyword>
<dbReference type="EMBL" id="KX580901">
    <property type="protein sequence ID" value="AOC55081.1"/>
    <property type="molecule type" value="Genomic_RNA"/>
</dbReference>
<evidence type="ECO:0000313" key="21">
    <source>
        <dbReference type="EMBL" id="AOC55081.1"/>
    </source>
</evidence>
<comment type="catalytic activity">
    <reaction evidence="18">
        <text>GTP + H2O = GDP + phosphate + H(+)</text>
        <dbReference type="Rhea" id="RHEA:19669"/>
        <dbReference type="ChEBI" id="CHEBI:15377"/>
        <dbReference type="ChEBI" id="CHEBI:15378"/>
        <dbReference type="ChEBI" id="CHEBI:37565"/>
        <dbReference type="ChEBI" id="CHEBI:43474"/>
        <dbReference type="ChEBI" id="CHEBI:58189"/>
    </reaction>
</comment>